<evidence type="ECO:0000313" key="1">
    <source>
        <dbReference type="EMBL" id="CAD7574099.1"/>
    </source>
</evidence>
<reference evidence="1" key="1">
    <citation type="submission" date="2020-11" db="EMBL/GenBank/DDBJ databases">
        <authorList>
            <person name="Tran Van P."/>
        </authorList>
    </citation>
    <scope>NUCLEOTIDE SEQUENCE</scope>
</reference>
<name>A0A7R9J7G9_TIMCA</name>
<gene>
    <name evidence="1" type="ORF">TCMB3V08_LOCUS6719</name>
</gene>
<dbReference type="AlphaFoldDB" id="A0A7R9J7G9"/>
<sequence length="143" mass="16155">MSSPDRDSNLNLPVLSSLAQHDERVSQLRHRGGHSCTNSVPVRSFLYSQDEERQMVVSFAKIVISEVYQYILKAVKCILTNSSDHTDKGDSLDRPRGVVVSALGYELMDPWFDSRLVPWISFLTSEVLDDILFDNTTPARPDL</sequence>
<accession>A0A7R9J7G9</accession>
<proteinExistence type="predicted"/>
<organism evidence="1">
    <name type="scientific">Timema californicum</name>
    <name type="common">California timema</name>
    <name type="synonym">Walking stick</name>
    <dbReference type="NCBI Taxonomy" id="61474"/>
    <lineage>
        <taxon>Eukaryota</taxon>
        <taxon>Metazoa</taxon>
        <taxon>Ecdysozoa</taxon>
        <taxon>Arthropoda</taxon>
        <taxon>Hexapoda</taxon>
        <taxon>Insecta</taxon>
        <taxon>Pterygota</taxon>
        <taxon>Neoptera</taxon>
        <taxon>Polyneoptera</taxon>
        <taxon>Phasmatodea</taxon>
        <taxon>Timematodea</taxon>
        <taxon>Timematoidea</taxon>
        <taxon>Timematidae</taxon>
        <taxon>Timema</taxon>
    </lineage>
</organism>
<protein>
    <submittedName>
        <fullName evidence="1">(California timema) hypothetical protein</fullName>
    </submittedName>
</protein>
<dbReference type="EMBL" id="OE182085">
    <property type="protein sequence ID" value="CAD7574099.1"/>
    <property type="molecule type" value="Genomic_DNA"/>
</dbReference>